<evidence type="ECO:0000256" key="4">
    <source>
        <dbReference type="ARBA" id="ARBA00022840"/>
    </source>
</evidence>
<feature type="domain" description="AMP-dependent synthetase/ligase" evidence="5">
    <location>
        <begin position="35"/>
        <end position="94"/>
    </location>
</feature>
<dbReference type="Proteomes" id="UP000230025">
    <property type="component" value="Unassembled WGS sequence"/>
</dbReference>
<dbReference type="Pfam" id="PF00501">
    <property type="entry name" value="AMP-binding"/>
    <property type="match status" value="1"/>
</dbReference>
<evidence type="ECO:0000256" key="2">
    <source>
        <dbReference type="ARBA" id="ARBA00022598"/>
    </source>
</evidence>
<dbReference type="GO" id="GO:0015645">
    <property type="term" value="F:fatty acid ligase activity"/>
    <property type="evidence" value="ECO:0007669"/>
    <property type="project" value="TreeGrafter"/>
</dbReference>
<organism evidence="6 7">
    <name type="scientific">bacterium (Candidatus Ratteibacteria) CG15_BIG_FIL_POST_REV_8_21_14_020_41_12</name>
    <dbReference type="NCBI Taxonomy" id="2014291"/>
    <lineage>
        <taxon>Bacteria</taxon>
        <taxon>Candidatus Ratteibacteria</taxon>
    </lineage>
</organism>
<dbReference type="PANTHER" id="PTHR43605:SF10">
    <property type="entry name" value="ACYL-COA SYNTHETASE MEDIUM CHAIN FAMILY MEMBER 3"/>
    <property type="match status" value="1"/>
</dbReference>
<evidence type="ECO:0000256" key="1">
    <source>
        <dbReference type="ARBA" id="ARBA00006432"/>
    </source>
</evidence>
<keyword evidence="3" id="KW-0547">Nucleotide-binding</keyword>
<sequence length="97" mass="10960">MTFRILGTGDQQRKCQIYWGFRIPEVAILHEDSTGKKGKITYRELKNITNKLANYFTSRGLKKGDYIAICLSQRTEAIISHIAAWKIGCVSAPVTIL</sequence>
<dbReference type="GO" id="GO:0006637">
    <property type="term" value="P:acyl-CoA metabolic process"/>
    <property type="evidence" value="ECO:0007669"/>
    <property type="project" value="TreeGrafter"/>
</dbReference>
<dbReference type="AlphaFoldDB" id="A0A2M7GYU5"/>
<comment type="caution">
    <text evidence="6">The sequence shown here is derived from an EMBL/GenBank/DDBJ whole genome shotgun (WGS) entry which is preliminary data.</text>
</comment>
<feature type="non-terminal residue" evidence="6">
    <location>
        <position position="97"/>
    </location>
</feature>
<dbReference type="SUPFAM" id="SSF56801">
    <property type="entry name" value="Acetyl-CoA synthetase-like"/>
    <property type="match status" value="1"/>
</dbReference>
<evidence type="ECO:0000313" key="6">
    <source>
        <dbReference type="EMBL" id="PIW33618.1"/>
    </source>
</evidence>
<accession>A0A2M7GYU5</accession>
<reference evidence="7" key="1">
    <citation type="submission" date="2017-09" db="EMBL/GenBank/DDBJ databases">
        <title>Depth-based differentiation of microbial function through sediment-hosted aquifers and enrichment of novel symbionts in the deep terrestrial subsurface.</title>
        <authorList>
            <person name="Probst A.J."/>
            <person name="Ladd B."/>
            <person name="Jarett J.K."/>
            <person name="Geller-Mcgrath D.E."/>
            <person name="Sieber C.M.K."/>
            <person name="Emerson J.B."/>
            <person name="Anantharaman K."/>
            <person name="Thomas B.C."/>
            <person name="Malmstrom R."/>
            <person name="Stieglmeier M."/>
            <person name="Klingl A."/>
            <person name="Woyke T."/>
            <person name="Ryan C.M."/>
            <person name="Banfield J.F."/>
        </authorList>
    </citation>
    <scope>NUCLEOTIDE SEQUENCE [LARGE SCALE GENOMIC DNA]</scope>
</reference>
<dbReference type="InterPro" id="IPR000873">
    <property type="entry name" value="AMP-dep_synth/lig_dom"/>
</dbReference>
<dbReference type="Gene3D" id="3.40.50.12780">
    <property type="entry name" value="N-terminal domain of ligase-like"/>
    <property type="match status" value="1"/>
</dbReference>
<dbReference type="InterPro" id="IPR051087">
    <property type="entry name" value="Mitochondrial_ACSM"/>
</dbReference>
<name>A0A2M7GYU5_9BACT</name>
<dbReference type="InterPro" id="IPR042099">
    <property type="entry name" value="ANL_N_sf"/>
</dbReference>
<comment type="similarity">
    <text evidence="1">Belongs to the ATP-dependent AMP-binding enzyme family.</text>
</comment>
<evidence type="ECO:0000259" key="5">
    <source>
        <dbReference type="Pfam" id="PF00501"/>
    </source>
</evidence>
<proteinExistence type="inferred from homology"/>
<dbReference type="GO" id="GO:0004321">
    <property type="term" value="F:fatty-acyl-CoA synthase activity"/>
    <property type="evidence" value="ECO:0007669"/>
    <property type="project" value="TreeGrafter"/>
</dbReference>
<evidence type="ECO:0000313" key="7">
    <source>
        <dbReference type="Proteomes" id="UP000230025"/>
    </source>
</evidence>
<protein>
    <recommendedName>
        <fullName evidence="5">AMP-dependent synthetase/ligase domain-containing protein</fullName>
    </recommendedName>
</protein>
<gene>
    <name evidence="6" type="ORF">COW28_03605</name>
</gene>
<keyword evidence="4" id="KW-0067">ATP-binding</keyword>
<dbReference type="PANTHER" id="PTHR43605">
    <property type="entry name" value="ACYL-COENZYME A SYNTHETASE"/>
    <property type="match status" value="1"/>
</dbReference>
<dbReference type="GO" id="GO:0005524">
    <property type="term" value="F:ATP binding"/>
    <property type="evidence" value="ECO:0007669"/>
    <property type="project" value="UniProtKB-KW"/>
</dbReference>
<dbReference type="EMBL" id="PFFY01000168">
    <property type="protein sequence ID" value="PIW33618.1"/>
    <property type="molecule type" value="Genomic_DNA"/>
</dbReference>
<evidence type="ECO:0000256" key="3">
    <source>
        <dbReference type="ARBA" id="ARBA00022741"/>
    </source>
</evidence>
<keyword evidence="2" id="KW-0436">Ligase</keyword>
<dbReference type="GO" id="GO:0006633">
    <property type="term" value="P:fatty acid biosynthetic process"/>
    <property type="evidence" value="ECO:0007669"/>
    <property type="project" value="TreeGrafter"/>
</dbReference>